<keyword evidence="9 11" id="KW-1133">Transmembrane helix</keyword>
<evidence type="ECO:0000256" key="5">
    <source>
        <dbReference type="ARBA" id="ARBA00022519"/>
    </source>
</evidence>
<name>A0A368DSC7_9PROT</name>
<dbReference type="HAMAP" id="MF_01635">
    <property type="entry name" value="UbiA"/>
    <property type="match status" value="1"/>
</dbReference>
<keyword evidence="7 11" id="KW-0831">Ubiquinone biosynthesis</keyword>
<evidence type="ECO:0000256" key="11">
    <source>
        <dbReference type="HAMAP-Rule" id="MF_01635"/>
    </source>
</evidence>
<keyword evidence="4 11" id="KW-1003">Cell membrane</keyword>
<dbReference type="Pfam" id="PF01040">
    <property type="entry name" value="UbiA"/>
    <property type="match status" value="1"/>
</dbReference>
<dbReference type="InterPro" id="IPR044878">
    <property type="entry name" value="UbiA_sf"/>
</dbReference>
<feature type="transmembrane region" description="Helical" evidence="11">
    <location>
        <begin position="110"/>
        <end position="129"/>
    </location>
</feature>
<comment type="function">
    <text evidence="11">Catalyzes the prenylation of para-hydroxybenzoate (PHB) with an all-trans polyprenyl group. Mediates the second step in the final reaction sequence of ubiquinone-8 (UQ-8) biosynthesis, which is the condensation of the polyisoprenoid side chain with PHB, generating the first membrane-bound Q intermediate 3-octaprenyl-4-hydroxybenzoate.</text>
</comment>
<feature type="transmembrane region" description="Helical" evidence="11">
    <location>
        <begin position="233"/>
        <end position="251"/>
    </location>
</feature>
<evidence type="ECO:0000256" key="1">
    <source>
        <dbReference type="ARBA" id="ARBA00001946"/>
    </source>
</evidence>
<keyword evidence="5 11" id="KW-0997">Cell inner membrane</keyword>
<dbReference type="Gene3D" id="1.10.357.140">
    <property type="entry name" value="UbiA prenyltransferase"/>
    <property type="match status" value="1"/>
</dbReference>
<feature type="transmembrane region" description="Helical" evidence="11">
    <location>
        <begin position="186"/>
        <end position="206"/>
    </location>
</feature>
<evidence type="ECO:0000256" key="7">
    <source>
        <dbReference type="ARBA" id="ARBA00022688"/>
    </source>
</evidence>
<evidence type="ECO:0000256" key="6">
    <source>
        <dbReference type="ARBA" id="ARBA00022679"/>
    </source>
</evidence>
<keyword evidence="8 11" id="KW-0812">Transmembrane</keyword>
<comment type="pathway">
    <text evidence="11">Cofactor biosynthesis; ubiquinone biosynthesis.</text>
</comment>
<accession>A0A368DSC7</accession>
<feature type="transmembrane region" description="Helical" evidence="11">
    <location>
        <begin position="135"/>
        <end position="154"/>
    </location>
</feature>
<dbReference type="NCBIfam" id="TIGR01474">
    <property type="entry name" value="ubiA_proteo"/>
    <property type="match status" value="1"/>
</dbReference>
<comment type="similarity">
    <text evidence="3 11">Belongs to the UbiA prenyltransferase family.</text>
</comment>
<evidence type="ECO:0000256" key="10">
    <source>
        <dbReference type="ARBA" id="ARBA00023136"/>
    </source>
</evidence>
<evidence type="ECO:0000256" key="8">
    <source>
        <dbReference type="ARBA" id="ARBA00022692"/>
    </source>
</evidence>
<dbReference type="Gene3D" id="1.20.120.1780">
    <property type="entry name" value="UbiA prenyltransferase"/>
    <property type="match status" value="1"/>
</dbReference>
<feature type="transmembrane region" description="Helical" evidence="11">
    <location>
        <begin position="67"/>
        <end position="89"/>
    </location>
</feature>
<dbReference type="InterPro" id="IPR039653">
    <property type="entry name" value="Prenyltransferase"/>
</dbReference>
<dbReference type="InterPro" id="IPR006370">
    <property type="entry name" value="HB_polyprenyltransferase-like"/>
</dbReference>
<evidence type="ECO:0000256" key="4">
    <source>
        <dbReference type="ARBA" id="ARBA00022475"/>
    </source>
</evidence>
<protein>
    <recommendedName>
        <fullName evidence="11 12">4-hydroxybenzoate octaprenyltransferase</fullName>
        <ecNumber evidence="11 12">2.5.1.39</ecNumber>
    </recommendedName>
    <alternativeName>
        <fullName evidence="11">4-HB polyprenyltransferase</fullName>
    </alternativeName>
</protein>
<feature type="transmembrane region" description="Helical" evidence="11">
    <location>
        <begin position="41"/>
        <end position="61"/>
    </location>
</feature>
<comment type="cofactor">
    <cofactor evidence="1 11">
        <name>Mg(2+)</name>
        <dbReference type="ChEBI" id="CHEBI:18420"/>
    </cofactor>
</comment>
<feature type="transmembrane region" description="Helical" evidence="11">
    <location>
        <begin position="257"/>
        <end position="273"/>
    </location>
</feature>
<organism evidence="13 14">
    <name type="scientific">PS1 clade bacterium</name>
    <dbReference type="NCBI Taxonomy" id="2175152"/>
    <lineage>
        <taxon>Bacteria</taxon>
        <taxon>Pseudomonadati</taxon>
        <taxon>Pseudomonadota</taxon>
        <taxon>Alphaproteobacteria</taxon>
        <taxon>PS1 clade</taxon>
    </lineage>
</organism>
<evidence type="ECO:0000256" key="9">
    <source>
        <dbReference type="ARBA" id="ARBA00022989"/>
    </source>
</evidence>
<dbReference type="GO" id="GO:0005886">
    <property type="term" value="C:plasma membrane"/>
    <property type="evidence" value="ECO:0007669"/>
    <property type="project" value="UniProtKB-SubCell"/>
</dbReference>
<keyword evidence="10 11" id="KW-0472">Membrane</keyword>
<gene>
    <name evidence="11" type="primary">ubiA</name>
    <name evidence="13" type="ORF">DBW71_01550</name>
</gene>
<dbReference type="CDD" id="cd13959">
    <property type="entry name" value="PT_UbiA_COQ2"/>
    <property type="match status" value="1"/>
</dbReference>
<evidence type="ECO:0000256" key="2">
    <source>
        <dbReference type="ARBA" id="ARBA00004141"/>
    </source>
</evidence>
<sequence>MKSGGKSIILREIIQDNIVNAIKKKIRNYLLITRLDRPTGWILLFIPCLYGSAAGSIYTNQEINMEIIALFLLGAILMRSSGCIFNDIIDRNIDAKVERTKNRPLANQSMSIYEAILLLCLLLFFSFLILISFNLLTIFLGISSMALVVIYPFMKRITYWPQLFLGITFNWGVLLGWTAISNSVQLEMFLIYLSSIFWTLGYDTVYGYQDINDDQKIGIKSTSVLFGKKSKKIIWLFYSLSFLIMLISLMMISVKNISLFLFLGAFLYTSFLIKRLRIDDIQSCANFFSMNKYIGSLICASILVSI</sequence>
<dbReference type="EMBL" id="QOQD01000003">
    <property type="protein sequence ID" value="RCL74111.1"/>
    <property type="molecule type" value="Genomic_DNA"/>
</dbReference>
<keyword evidence="6 11" id="KW-0808">Transferase</keyword>
<dbReference type="PANTHER" id="PTHR11048:SF28">
    <property type="entry name" value="4-HYDROXYBENZOATE POLYPRENYLTRANSFERASE, MITOCHONDRIAL"/>
    <property type="match status" value="1"/>
</dbReference>
<dbReference type="InterPro" id="IPR000537">
    <property type="entry name" value="UbiA_prenyltransferase"/>
</dbReference>
<comment type="caution">
    <text evidence="13">The sequence shown here is derived from an EMBL/GenBank/DDBJ whole genome shotgun (WGS) entry which is preliminary data.</text>
</comment>
<dbReference type="EC" id="2.5.1.39" evidence="11 12"/>
<reference evidence="13 14" key="1">
    <citation type="journal article" date="2018" name="Microbiome">
        <title>Fine metagenomic profile of the Mediterranean stratified and mixed water columns revealed by assembly and recruitment.</title>
        <authorList>
            <person name="Haro-Moreno J.M."/>
            <person name="Lopez-Perez M."/>
            <person name="De La Torre J.R."/>
            <person name="Picazo A."/>
            <person name="Camacho A."/>
            <person name="Rodriguez-Valera F."/>
        </authorList>
    </citation>
    <scope>NUCLEOTIDE SEQUENCE [LARGE SCALE GENOMIC DNA]</scope>
    <source>
        <strain evidence="13">MED-G57</strain>
    </source>
</reference>
<evidence type="ECO:0000256" key="12">
    <source>
        <dbReference type="NCBIfam" id="TIGR01474"/>
    </source>
</evidence>
<comment type="catalytic activity">
    <reaction evidence="11">
        <text>all-trans-octaprenyl diphosphate + 4-hydroxybenzoate = 4-hydroxy-3-(all-trans-octaprenyl)benzoate + diphosphate</text>
        <dbReference type="Rhea" id="RHEA:27782"/>
        <dbReference type="ChEBI" id="CHEBI:1617"/>
        <dbReference type="ChEBI" id="CHEBI:17879"/>
        <dbReference type="ChEBI" id="CHEBI:33019"/>
        <dbReference type="ChEBI" id="CHEBI:57711"/>
        <dbReference type="EC" id="2.5.1.39"/>
    </reaction>
</comment>
<comment type="subcellular location">
    <subcellularLocation>
        <location evidence="11">Cell inner membrane</location>
        <topology evidence="11">Multi-pass membrane protein</topology>
    </subcellularLocation>
    <subcellularLocation>
        <location evidence="2">Membrane</location>
        <topology evidence="2">Multi-pass membrane protein</topology>
    </subcellularLocation>
</comment>
<dbReference type="UniPathway" id="UPA00232"/>
<evidence type="ECO:0000313" key="14">
    <source>
        <dbReference type="Proteomes" id="UP000253570"/>
    </source>
</evidence>
<dbReference type="FunFam" id="1.10.357.140:FF:000008">
    <property type="entry name" value="4-hydroxybenzoate octaprenyltransferase"/>
    <property type="match status" value="1"/>
</dbReference>
<dbReference type="GO" id="GO:0008412">
    <property type="term" value="F:4-hydroxybenzoate polyprenyltransferase activity"/>
    <property type="evidence" value="ECO:0007669"/>
    <property type="project" value="UniProtKB-UniRule"/>
</dbReference>
<keyword evidence="11" id="KW-0460">Magnesium</keyword>
<dbReference type="AlphaFoldDB" id="A0A368DSC7"/>
<evidence type="ECO:0000256" key="3">
    <source>
        <dbReference type="ARBA" id="ARBA00005985"/>
    </source>
</evidence>
<dbReference type="FunFam" id="1.20.120.1780:FF:000001">
    <property type="entry name" value="4-hydroxybenzoate octaprenyltransferase"/>
    <property type="match status" value="1"/>
</dbReference>
<dbReference type="Proteomes" id="UP000253570">
    <property type="component" value="Unassembled WGS sequence"/>
</dbReference>
<proteinExistence type="inferred from homology"/>
<evidence type="ECO:0000313" key="13">
    <source>
        <dbReference type="EMBL" id="RCL74111.1"/>
    </source>
</evidence>
<dbReference type="GO" id="GO:0006744">
    <property type="term" value="P:ubiquinone biosynthetic process"/>
    <property type="evidence" value="ECO:0007669"/>
    <property type="project" value="UniProtKB-UniRule"/>
</dbReference>
<dbReference type="PANTHER" id="PTHR11048">
    <property type="entry name" value="PRENYLTRANSFERASES"/>
    <property type="match status" value="1"/>
</dbReference>
<feature type="transmembrane region" description="Helical" evidence="11">
    <location>
        <begin position="163"/>
        <end position="180"/>
    </location>
</feature>